<feature type="region of interest" description="Disordered" evidence="1">
    <location>
        <begin position="208"/>
        <end position="265"/>
    </location>
</feature>
<reference evidence="2" key="1">
    <citation type="journal article" date="2023" name="G3 (Bethesda)">
        <title>Whole genome assemblies of Zophobas morio and Tenebrio molitor.</title>
        <authorList>
            <person name="Kaur S."/>
            <person name="Stinson S.A."/>
            <person name="diCenzo G.C."/>
        </authorList>
    </citation>
    <scope>NUCLEOTIDE SEQUENCE</scope>
    <source>
        <strain evidence="2">QUZm001</strain>
    </source>
</reference>
<dbReference type="Proteomes" id="UP001168821">
    <property type="component" value="Unassembled WGS sequence"/>
</dbReference>
<keyword evidence="3" id="KW-1185">Reference proteome</keyword>
<name>A0AA38M6Q3_9CUCU</name>
<evidence type="ECO:0000313" key="3">
    <source>
        <dbReference type="Proteomes" id="UP001168821"/>
    </source>
</evidence>
<accession>A0AA38M6Q3</accession>
<evidence type="ECO:0000256" key="1">
    <source>
        <dbReference type="SAM" id="MobiDB-lite"/>
    </source>
</evidence>
<proteinExistence type="predicted"/>
<feature type="compositionally biased region" description="Basic and acidic residues" evidence="1">
    <location>
        <begin position="235"/>
        <end position="257"/>
    </location>
</feature>
<dbReference type="AlphaFoldDB" id="A0AA38M6Q3"/>
<sequence>MGEDASPDAPDIVTEKQCKKCNQTVISALVKCVTCSVCYHKSCAKILNERKKIFNILSENEMECVHHNNASSSHFTSDNKSHQNSSYEDTESLLDLKNIKVEDAVRNIVAEALAPLLQEIKYLREEVRNLKVSNVDLVRMLKNAPNNGNSKTSTWNKNNFLDAPTNKNSVPDRGFSNQLREPSISNYFYSNASEKIIPISSQYNEQEVGNKTSEKFTTNHDSSTSFPTSFSLVLNKEKQTSRREEHIPKPTKKDDPGKTYSLSSLNEKPQEDFQTVISKKNKRKFIRGRAEASPNSGLRAVQRKAYVYVGNLMLDTEEKDLTNFLKSKFPNREFLIEALSKRDNAKSISFKVTLDQEIFNECLKEDLWPSGIIVKKFYFLKKETATAHQTSSATMSVT</sequence>
<organism evidence="2 3">
    <name type="scientific">Zophobas morio</name>
    <dbReference type="NCBI Taxonomy" id="2755281"/>
    <lineage>
        <taxon>Eukaryota</taxon>
        <taxon>Metazoa</taxon>
        <taxon>Ecdysozoa</taxon>
        <taxon>Arthropoda</taxon>
        <taxon>Hexapoda</taxon>
        <taxon>Insecta</taxon>
        <taxon>Pterygota</taxon>
        <taxon>Neoptera</taxon>
        <taxon>Endopterygota</taxon>
        <taxon>Coleoptera</taxon>
        <taxon>Polyphaga</taxon>
        <taxon>Cucujiformia</taxon>
        <taxon>Tenebrionidae</taxon>
        <taxon>Zophobas</taxon>
    </lineage>
</organism>
<dbReference type="EMBL" id="JALNTZ010000007">
    <property type="protein sequence ID" value="KAJ3644692.1"/>
    <property type="molecule type" value="Genomic_DNA"/>
</dbReference>
<protein>
    <submittedName>
        <fullName evidence="2">Uncharacterized protein</fullName>
    </submittedName>
</protein>
<gene>
    <name evidence="2" type="ORF">Zmor_022402</name>
</gene>
<evidence type="ECO:0000313" key="2">
    <source>
        <dbReference type="EMBL" id="KAJ3644692.1"/>
    </source>
</evidence>
<comment type="caution">
    <text evidence="2">The sequence shown here is derived from an EMBL/GenBank/DDBJ whole genome shotgun (WGS) entry which is preliminary data.</text>
</comment>
<feature type="compositionally biased region" description="Polar residues" evidence="1">
    <location>
        <begin position="219"/>
        <end position="232"/>
    </location>
</feature>